<sequence length="153" mass="18154">EAVCCLIEHIESIKVENQQLREVLVCLIRRSRVLREQQEELEAQHKQLLQEKDYCSKLRTLRYRKHLSDYVEPKVMELPKVEEEPEIKELPKVKVEPVMKEQPKVKDEPESEESSETKEELTLEEQEDNDLDDDDLDSDDDDDDDDDDDLDDE</sequence>
<proteinExistence type="predicted"/>
<keyword evidence="4" id="KW-1185">Reference proteome</keyword>
<protein>
    <submittedName>
        <fullName evidence="3">Uncharacterized protein</fullName>
    </submittedName>
</protein>
<name>A0A401NLY2_SCYTO</name>
<dbReference type="AlphaFoldDB" id="A0A401NLY2"/>
<feature type="coiled-coil region" evidence="1">
    <location>
        <begin position="24"/>
        <end position="51"/>
    </location>
</feature>
<accession>A0A401NLY2</accession>
<feature type="compositionally biased region" description="Basic and acidic residues" evidence="2">
    <location>
        <begin position="92"/>
        <end position="108"/>
    </location>
</feature>
<evidence type="ECO:0000313" key="4">
    <source>
        <dbReference type="Proteomes" id="UP000288216"/>
    </source>
</evidence>
<reference evidence="3 4" key="1">
    <citation type="journal article" date="2018" name="Nat. Ecol. Evol.">
        <title>Shark genomes provide insights into elasmobranch evolution and the origin of vertebrates.</title>
        <authorList>
            <person name="Hara Y"/>
            <person name="Yamaguchi K"/>
            <person name="Onimaru K"/>
            <person name="Kadota M"/>
            <person name="Koyanagi M"/>
            <person name="Keeley SD"/>
            <person name="Tatsumi K"/>
            <person name="Tanaka K"/>
            <person name="Motone F"/>
            <person name="Kageyama Y"/>
            <person name="Nozu R"/>
            <person name="Adachi N"/>
            <person name="Nishimura O"/>
            <person name="Nakagawa R"/>
            <person name="Tanegashima C"/>
            <person name="Kiyatake I"/>
            <person name="Matsumoto R"/>
            <person name="Murakumo K"/>
            <person name="Nishida K"/>
            <person name="Terakita A"/>
            <person name="Kuratani S"/>
            <person name="Sato K"/>
            <person name="Hyodo S Kuraku.S."/>
        </authorList>
    </citation>
    <scope>NUCLEOTIDE SEQUENCE [LARGE SCALE GENOMIC DNA]</scope>
</reference>
<feature type="region of interest" description="Disordered" evidence="2">
    <location>
        <begin position="92"/>
        <end position="153"/>
    </location>
</feature>
<dbReference type="PANTHER" id="PTHR14845">
    <property type="entry name" value="COILED-COIL DOMAIN-CONTAINING 166"/>
    <property type="match status" value="1"/>
</dbReference>
<dbReference type="PANTHER" id="PTHR14845:SF0">
    <property type="entry name" value="DUF4515 DOMAIN-CONTAINING PROTEIN"/>
    <property type="match status" value="1"/>
</dbReference>
<dbReference type="OrthoDB" id="2129492at2759"/>
<dbReference type="STRING" id="75743.A0A401NLY2"/>
<dbReference type="EMBL" id="BFAA01003844">
    <property type="protein sequence ID" value="GCB61895.1"/>
    <property type="molecule type" value="Genomic_DNA"/>
</dbReference>
<comment type="caution">
    <text evidence="3">The sequence shown here is derived from an EMBL/GenBank/DDBJ whole genome shotgun (WGS) entry which is preliminary data.</text>
</comment>
<evidence type="ECO:0000313" key="3">
    <source>
        <dbReference type="EMBL" id="GCB61895.1"/>
    </source>
</evidence>
<dbReference type="Proteomes" id="UP000288216">
    <property type="component" value="Unassembled WGS sequence"/>
</dbReference>
<feature type="non-terminal residue" evidence="3">
    <location>
        <position position="1"/>
    </location>
</feature>
<organism evidence="3 4">
    <name type="scientific">Scyliorhinus torazame</name>
    <name type="common">Cloudy catshark</name>
    <name type="synonym">Catulus torazame</name>
    <dbReference type="NCBI Taxonomy" id="75743"/>
    <lineage>
        <taxon>Eukaryota</taxon>
        <taxon>Metazoa</taxon>
        <taxon>Chordata</taxon>
        <taxon>Craniata</taxon>
        <taxon>Vertebrata</taxon>
        <taxon>Chondrichthyes</taxon>
        <taxon>Elasmobranchii</taxon>
        <taxon>Galeomorphii</taxon>
        <taxon>Galeoidea</taxon>
        <taxon>Carcharhiniformes</taxon>
        <taxon>Scyliorhinidae</taxon>
        <taxon>Scyliorhinus</taxon>
    </lineage>
</organism>
<gene>
    <name evidence="3" type="ORF">scyTo_0009420</name>
</gene>
<keyword evidence="1" id="KW-0175">Coiled coil</keyword>
<evidence type="ECO:0000256" key="2">
    <source>
        <dbReference type="SAM" id="MobiDB-lite"/>
    </source>
</evidence>
<evidence type="ECO:0000256" key="1">
    <source>
        <dbReference type="SAM" id="Coils"/>
    </source>
</evidence>
<feature type="compositionally biased region" description="Acidic residues" evidence="2">
    <location>
        <begin position="122"/>
        <end position="153"/>
    </location>
</feature>